<sequence length="591" mass="64366">MPRIRILPEILASQVAAGEVVERPASAVKELVENSLDAGAGEILVEIRRGGAALLRVIDNGSGMSRDDALLSLERHATSKLADSAGLASIRTLGFRGEAVPSIASVSRFRLVTREPEAVSGTEIAVEGGVMRDVREAGCAPGTVVEVKDLFYNVPARRKFLRAETTEAAHVEHQLRMHALASSGVRFRFRKDEREVFDLPAGMSRMDRVRWMTGNDLGRELVTLPLTHGNGLSVEGFILPAGHARKGRRHQCVFLNGRPVEDSAISRGLAEGFRGALTDGLHPCAWLWIEMEPTLVDVNVHPAKREIRLHRPHDLREALNSAVREGLAQAEAARRPQPLPPAPPPQRQPMAVADRAVAPAPLPAAKPATIWPASIPVKARQLEMPQVAPLPEPQADARKTLPFRYVGTLLDRFAILESADGLVLLDPRAARERILYERWLAAEGGSHSQGLIVPVLLEPGPRECDLALRHRDEFARAGIELEAFGTGTLRVGSLPDFLRVGDARAFLTGLIDELASGQIPGARLGFEALARQLARRAALAEAPRPQEAMKLLEILFDCELPYCAPDGRPTLTEYSLRELERRFAGGKSAGL</sequence>
<dbReference type="InterPro" id="IPR037198">
    <property type="entry name" value="MutL_C_sf"/>
</dbReference>
<dbReference type="SUPFAM" id="SSF55874">
    <property type="entry name" value="ATPase domain of HSP90 chaperone/DNA topoisomerase II/histidine kinase"/>
    <property type="match status" value="1"/>
</dbReference>
<feature type="region of interest" description="Disordered" evidence="6">
    <location>
        <begin position="327"/>
        <end position="349"/>
    </location>
</feature>
<evidence type="ECO:0000256" key="2">
    <source>
        <dbReference type="ARBA" id="ARBA00021975"/>
    </source>
</evidence>
<feature type="compositionally biased region" description="Pro residues" evidence="6">
    <location>
        <begin position="337"/>
        <end position="347"/>
    </location>
</feature>
<dbReference type="PANTHER" id="PTHR10073:SF12">
    <property type="entry name" value="DNA MISMATCH REPAIR PROTEIN MLH1"/>
    <property type="match status" value="1"/>
</dbReference>
<proteinExistence type="inferred from homology"/>
<reference evidence="9" key="1">
    <citation type="submission" date="2022-10" db="EMBL/GenBank/DDBJ databases">
        <title>Luteolibacter sp. GHJ8, whole genome shotgun sequencing project.</title>
        <authorList>
            <person name="Zhao G."/>
            <person name="Shen L."/>
        </authorList>
    </citation>
    <scope>NUCLEOTIDE SEQUENCE</scope>
    <source>
        <strain evidence="9">GHJ8</strain>
    </source>
</reference>
<dbReference type="InterPro" id="IPR014790">
    <property type="entry name" value="MutL_C"/>
</dbReference>
<keyword evidence="9" id="KW-0378">Hydrolase</keyword>
<comment type="similarity">
    <text evidence="1 5">Belongs to the DNA mismatch repair MutL/HexB family.</text>
</comment>
<gene>
    <name evidence="5 9" type="primary">mutL</name>
    <name evidence="9" type="ORF">OJ996_02385</name>
</gene>
<dbReference type="InterPro" id="IPR042120">
    <property type="entry name" value="MutL_C_dimsub"/>
</dbReference>
<evidence type="ECO:0000313" key="9">
    <source>
        <dbReference type="EMBL" id="MCW1912402.1"/>
    </source>
</evidence>
<evidence type="ECO:0000256" key="5">
    <source>
        <dbReference type="HAMAP-Rule" id="MF_00149"/>
    </source>
</evidence>
<evidence type="ECO:0000256" key="3">
    <source>
        <dbReference type="ARBA" id="ARBA00022763"/>
    </source>
</evidence>
<dbReference type="InterPro" id="IPR002099">
    <property type="entry name" value="MutL/Mlh/PMS"/>
</dbReference>
<dbReference type="Pfam" id="PF01119">
    <property type="entry name" value="DNA_mis_repair"/>
    <property type="match status" value="1"/>
</dbReference>
<dbReference type="CDD" id="cd00782">
    <property type="entry name" value="MutL_Trans"/>
    <property type="match status" value="1"/>
</dbReference>
<dbReference type="Gene3D" id="3.30.230.10">
    <property type="match status" value="1"/>
</dbReference>
<evidence type="ECO:0000256" key="1">
    <source>
        <dbReference type="ARBA" id="ARBA00006082"/>
    </source>
</evidence>
<dbReference type="Gene3D" id="3.30.565.10">
    <property type="entry name" value="Histidine kinase-like ATPase, C-terminal domain"/>
    <property type="match status" value="1"/>
</dbReference>
<dbReference type="InterPro" id="IPR020568">
    <property type="entry name" value="Ribosomal_Su5_D2-typ_SF"/>
</dbReference>
<evidence type="ECO:0000259" key="8">
    <source>
        <dbReference type="SMART" id="SM01340"/>
    </source>
</evidence>
<name>A0ABT3FXV5_9BACT</name>
<dbReference type="Gene3D" id="3.30.1540.20">
    <property type="entry name" value="MutL, C-terminal domain, dimerisation subdomain"/>
    <property type="match status" value="1"/>
</dbReference>
<accession>A0ABT3FXV5</accession>
<comment type="function">
    <text evidence="5">This protein is involved in the repair of mismatches in DNA. It is required for dam-dependent methyl-directed DNA mismatch repair. May act as a 'molecular matchmaker', a protein that promotes the formation of a stable complex between two or more DNA-binding proteins in an ATP-dependent manner without itself being part of a final effector complex.</text>
</comment>
<dbReference type="NCBIfam" id="TIGR00585">
    <property type="entry name" value="mutl"/>
    <property type="match status" value="1"/>
</dbReference>
<dbReference type="GO" id="GO:0004519">
    <property type="term" value="F:endonuclease activity"/>
    <property type="evidence" value="ECO:0007669"/>
    <property type="project" value="UniProtKB-KW"/>
</dbReference>
<dbReference type="InterPro" id="IPR020667">
    <property type="entry name" value="DNA_mismatch_repair_MutL"/>
</dbReference>
<dbReference type="InterPro" id="IPR038973">
    <property type="entry name" value="MutL/Mlh/Pms-like"/>
</dbReference>
<dbReference type="InterPro" id="IPR042121">
    <property type="entry name" value="MutL_C_regsub"/>
</dbReference>
<dbReference type="SMART" id="SM01340">
    <property type="entry name" value="DNA_mis_repair"/>
    <property type="match status" value="1"/>
</dbReference>
<keyword evidence="9" id="KW-0255">Endonuclease</keyword>
<feature type="domain" description="DNA mismatch repair protein S5" evidence="8">
    <location>
        <begin position="209"/>
        <end position="328"/>
    </location>
</feature>
<dbReference type="InterPro" id="IPR036890">
    <property type="entry name" value="HATPase_C_sf"/>
</dbReference>
<dbReference type="EMBL" id="JAPDDR010000001">
    <property type="protein sequence ID" value="MCW1912402.1"/>
    <property type="molecule type" value="Genomic_DNA"/>
</dbReference>
<dbReference type="PANTHER" id="PTHR10073">
    <property type="entry name" value="DNA MISMATCH REPAIR PROTEIN MLH, PMS, MUTL"/>
    <property type="match status" value="1"/>
</dbReference>
<organism evidence="9 10">
    <name type="scientific">Luteolibacter rhizosphaerae</name>
    <dbReference type="NCBI Taxonomy" id="2989719"/>
    <lineage>
        <taxon>Bacteria</taxon>
        <taxon>Pseudomonadati</taxon>
        <taxon>Verrucomicrobiota</taxon>
        <taxon>Verrucomicrobiia</taxon>
        <taxon>Verrucomicrobiales</taxon>
        <taxon>Verrucomicrobiaceae</taxon>
        <taxon>Luteolibacter</taxon>
    </lineage>
</organism>
<dbReference type="SUPFAM" id="SSF118116">
    <property type="entry name" value="DNA mismatch repair protein MutL"/>
    <property type="match status" value="1"/>
</dbReference>
<feature type="domain" description="MutL C-terminal dimerisation" evidence="7">
    <location>
        <begin position="405"/>
        <end position="549"/>
    </location>
</feature>
<protein>
    <recommendedName>
        <fullName evidence="2 5">DNA mismatch repair protein MutL</fullName>
    </recommendedName>
</protein>
<dbReference type="Pfam" id="PF13589">
    <property type="entry name" value="HATPase_c_3"/>
    <property type="match status" value="1"/>
</dbReference>
<evidence type="ECO:0000256" key="6">
    <source>
        <dbReference type="SAM" id="MobiDB-lite"/>
    </source>
</evidence>
<dbReference type="SUPFAM" id="SSF54211">
    <property type="entry name" value="Ribosomal protein S5 domain 2-like"/>
    <property type="match status" value="1"/>
</dbReference>
<dbReference type="CDD" id="cd16926">
    <property type="entry name" value="HATPase_MutL-MLH-PMS-like"/>
    <property type="match status" value="1"/>
</dbReference>
<keyword evidence="3 5" id="KW-0227">DNA damage</keyword>
<keyword evidence="9" id="KW-0540">Nuclease</keyword>
<dbReference type="InterPro" id="IPR013507">
    <property type="entry name" value="DNA_mismatch_S5_2-like"/>
</dbReference>
<evidence type="ECO:0000259" key="7">
    <source>
        <dbReference type="SMART" id="SM00853"/>
    </source>
</evidence>
<dbReference type="HAMAP" id="MF_00149">
    <property type="entry name" value="DNA_mis_repair"/>
    <property type="match status" value="1"/>
</dbReference>
<dbReference type="InterPro" id="IPR014721">
    <property type="entry name" value="Ribsml_uS5_D2-typ_fold_subgr"/>
</dbReference>
<comment type="caution">
    <text evidence="9">The sequence shown here is derived from an EMBL/GenBank/DDBJ whole genome shotgun (WGS) entry which is preliminary data.</text>
</comment>
<keyword evidence="4 5" id="KW-0234">DNA repair</keyword>
<evidence type="ECO:0000313" key="10">
    <source>
        <dbReference type="Proteomes" id="UP001165653"/>
    </source>
</evidence>
<dbReference type="Pfam" id="PF08676">
    <property type="entry name" value="MutL_C"/>
    <property type="match status" value="1"/>
</dbReference>
<keyword evidence="10" id="KW-1185">Reference proteome</keyword>
<dbReference type="RefSeq" id="WP_264510757.1">
    <property type="nucleotide sequence ID" value="NZ_JAPDDR010000001.1"/>
</dbReference>
<dbReference type="Proteomes" id="UP001165653">
    <property type="component" value="Unassembled WGS sequence"/>
</dbReference>
<dbReference type="SMART" id="SM00853">
    <property type="entry name" value="MutL_C"/>
    <property type="match status" value="1"/>
</dbReference>
<evidence type="ECO:0000256" key="4">
    <source>
        <dbReference type="ARBA" id="ARBA00023204"/>
    </source>
</evidence>
<dbReference type="Gene3D" id="3.30.1370.100">
    <property type="entry name" value="MutL, C-terminal domain, regulatory subdomain"/>
    <property type="match status" value="1"/>
</dbReference>